<feature type="domain" description="Nephrocystin 3-like N-terminal" evidence="3">
    <location>
        <begin position="395"/>
        <end position="555"/>
    </location>
</feature>
<feature type="compositionally biased region" description="Low complexity" evidence="2">
    <location>
        <begin position="336"/>
        <end position="345"/>
    </location>
</feature>
<dbReference type="Pfam" id="PF07818">
    <property type="entry name" value="HCNGP"/>
    <property type="match status" value="1"/>
</dbReference>
<feature type="region of interest" description="Disordered" evidence="2">
    <location>
        <begin position="1"/>
        <end position="93"/>
    </location>
</feature>
<dbReference type="EMBL" id="JAACJO010000006">
    <property type="protein sequence ID" value="KAF5356892.1"/>
    <property type="molecule type" value="Genomic_DNA"/>
</dbReference>
<evidence type="ECO:0000256" key="2">
    <source>
        <dbReference type="SAM" id="MobiDB-lite"/>
    </source>
</evidence>
<dbReference type="PANTHER" id="PTHR10039:SF14">
    <property type="entry name" value="NACHT DOMAIN-CONTAINING PROTEIN"/>
    <property type="match status" value="1"/>
</dbReference>
<evidence type="ECO:0000313" key="4">
    <source>
        <dbReference type="EMBL" id="KAF5356892.1"/>
    </source>
</evidence>
<proteinExistence type="predicted"/>
<evidence type="ECO:0000313" key="5">
    <source>
        <dbReference type="Proteomes" id="UP000559027"/>
    </source>
</evidence>
<organism evidence="4 5">
    <name type="scientific">Leucocoprinus leucothites</name>
    <dbReference type="NCBI Taxonomy" id="201217"/>
    <lineage>
        <taxon>Eukaryota</taxon>
        <taxon>Fungi</taxon>
        <taxon>Dikarya</taxon>
        <taxon>Basidiomycota</taxon>
        <taxon>Agaricomycotina</taxon>
        <taxon>Agaricomycetes</taxon>
        <taxon>Agaricomycetidae</taxon>
        <taxon>Agaricales</taxon>
        <taxon>Agaricineae</taxon>
        <taxon>Agaricaceae</taxon>
        <taxon>Leucocoprinus</taxon>
    </lineage>
</organism>
<keyword evidence="1" id="KW-0677">Repeat</keyword>
<evidence type="ECO:0000259" key="3">
    <source>
        <dbReference type="Pfam" id="PF24883"/>
    </source>
</evidence>
<dbReference type="OrthoDB" id="1714508at2759"/>
<evidence type="ECO:0000256" key="1">
    <source>
        <dbReference type="ARBA" id="ARBA00022737"/>
    </source>
</evidence>
<feature type="compositionally biased region" description="Basic and acidic residues" evidence="2">
    <location>
        <begin position="62"/>
        <end position="73"/>
    </location>
</feature>
<dbReference type="InterPro" id="IPR027417">
    <property type="entry name" value="P-loop_NTPase"/>
</dbReference>
<feature type="compositionally biased region" description="Polar residues" evidence="2">
    <location>
        <begin position="50"/>
        <end position="60"/>
    </location>
</feature>
<dbReference type="InterPro" id="IPR056884">
    <property type="entry name" value="NPHP3-like_N"/>
</dbReference>
<feature type="domain" description="Nephrocystin 3-like N-terminal" evidence="3">
    <location>
        <begin position="975"/>
        <end position="1138"/>
    </location>
</feature>
<feature type="compositionally biased region" description="Basic and acidic residues" evidence="2">
    <location>
        <begin position="14"/>
        <end position="37"/>
    </location>
</feature>
<feature type="region of interest" description="Disordered" evidence="2">
    <location>
        <begin position="247"/>
        <end position="351"/>
    </location>
</feature>
<feature type="compositionally biased region" description="Low complexity" evidence="2">
    <location>
        <begin position="265"/>
        <end position="276"/>
    </location>
</feature>
<comment type="caution">
    <text evidence="4">The sequence shown here is derived from an EMBL/GenBank/DDBJ whole genome shotgun (WGS) entry which is preliminary data.</text>
</comment>
<reference evidence="4 5" key="1">
    <citation type="journal article" date="2020" name="ISME J.">
        <title>Uncovering the hidden diversity of litter-decomposition mechanisms in mushroom-forming fungi.</title>
        <authorList>
            <person name="Floudas D."/>
            <person name="Bentzer J."/>
            <person name="Ahren D."/>
            <person name="Johansson T."/>
            <person name="Persson P."/>
            <person name="Tunlid A."/>
        </authorList>
    </citation>
    <scope>NUCLEOTIDE SEQUENCE [LARGE SCALE GENOMIC DNA]</scope>
    <source>
        <strain evidence="4 5">CBS 146.42</strain>
    </source>
</reference>
<accession>A0A8H5G202</accession>
<gene>
    <name evidence="4" type="ORF">D9756_006423</name>
</gene>
<dbReference type="SUPFAM" id="SSF52540">
    <property type="entry name" value="P-loop containing nucleoside triphosphate hydrolases"/>
    <property type="match status" value="3"/>
</dbReference>
<protein>
    <recommendedName>
        <fullName evidence="3">Nephrocystin 3-like N-terminal domain-containing protein</fullName>
    </recommendedName>
</protein>
<name>A0A8H5G202_9AGAR</name>
<dbReference type="Gene3D" id="3.40.50.300">
    <property type="entry name" value="P-loop containing nucleotide triphosphate hydrolases"/>
    <property type="match status" value="2"/>
</dbReference>
<dbReference type="InterPro" id="IPR012479">
    <property type="entry name" value="SAP30BP"/>
</dbReference>
<dbReference type="Proteomes" id="UP000559027">
    <property type="component" value="Unassembled WGS sequence"/>
</dbReference>
<sequence>MHGLVAYDDDSQSDTEKPIQNDKELKMSHKSSTDLRRTGKSQIIIKRPRSTSSEASSRHQSQTHDRSGSDDRAVGILPERTPDAELTPGRTEDDDIDRIRTLLRPPPIPGVDDWGIPGPSTKPCDPATKTKLAQFSALKHDPHNPKHFNDSLMSNRSFRNPHLYAKLVEFVDVDERVTNFPKDIWDPEDVQEDCPCFSRFRLPLLFQSFIPGYGDGLSYRFLGTHNNSFNVCHSPFVTQAERQRFRAEQQATAQTSGKRTQVAFTSSASSASSTSALPPPPPPPSLSSIAPRGQRGGERDARPSYGYGGGRDRGKYDGQSSGVLGGGKRPNRYQPYGSSGQQSYSNKSREGEKAWHATGIDILLEASTPEAAVESEEVYKHTCCPGTREQYITDITNWATSLESEVEPIFWMKGPAGVGKTSIATTCAQNLKVSGYLGAAFFFSISGRRNDHIHFFPSLAYQLSTTLSDYRDVLSDKLLHDRTIVKMAMPAQFRALIVEPLQELERQGKPVGARTIFVDGLDECRNKDAQAEIIEIIAASVRAKSTPLRWAVFSREEPHIVATFHDVSISPLCWFVHLPVSRELDGEIELYLRNGFYHVLRRRNLLDLAKTWPTDGDIRKLVDAAAGLFAYPATVLRFVDRHSYLGFKDALQIVFDATAKLSKRQKTSPFAELDALYMLIMQRIPKDILPSAQLLLSQLTMGRFGTRPVTVVCNQVGISATVFRGLYNHLHAVVAVANRAKSDADTDRFAMDIHSTITFYHKTFHDFLVNPARSAHFCTTTPTICEMLFNCIVEQQLSFASGYVIRNLELAFAPGAAAPSDLLSWPQGIESVDSSLRISAFYYVSDDLSHDQPRLRLFLKDVSTGSLRKLAELDYRKYLIAKIMASGDGVWRGVSIIGLYEAGTSATIENSNFIRLDNYKAFDASAFLGGKAVQSGPTGIDILYEASTPEAAVDAEERDYAPSCFDGTREQYIEDITNWATTSNEDNAIRPLYWMKGPAAVGKSAVAQTCAERLKTSGHLAAAFFFSVNGRRKDHTRFFPTLAYQLSTVLPDYREIVNRKFSIDRTLVKKTMSSQFKSLIVEPLQELKERGKDVQRRPIIIDGLDECQSAGAQAEIIKIIASSIQANSTPFRWAVFSREEPHILSTFTSPTVSCHCHSVLLPISRKADGEIELYLRGGFENILRRRNLLRLSSSWPTTKQIQMLVDAAAGLFAHPATVLRFIDRHSYSDFEETLEAVIASISNPDSRSTSAYAELDALYTLILQRVPSSILSSMQLLFSQILFYGYADDGSFNLAVFCNALGISERSFQAIYHHVQAVIDFREYPPPTSDESTNLERSFFDQDLSSTSKSSLRRVHGVIAFHHKSFYDFLRDPARSSSCCVTTPTMRQNLFDRLIQQYHHYSSSFVIQRSSMSLFTVSSPLPPHSLGLKEANL</sequence>
<dbReference type="GO" id="GO:0006355">
    <property type="term" value="P:regulation of DNA-templated transcription"/>
    <property type="evidence" value="ECO:0007669"/>
    <property type="project" value="InterPro"/>
</dbReference>
<dbReference type="PANTHER" id="PTHR10039">
    <property type="entry name" value="AMELOGENIN"/>
    <property type="match status" value="1"/>
</dbReference>
<keyword evidence="5" id="KW-1185">Reference proteome</keyword>
<dbReference type="Pfam" id="PF24883">
    <property type="entry name" value="NPHP3_N"/>
    <property type="match status" value="2"/>
</dbReference>